<dbReference type="GeneID" id="66870999"/>
<dbReference type="InterPro" id="IPR050950">
    <property type="entry name" value="HTH-type_LysR_regulators"/>
</dbReference>
<dbReference type="SUPFAM" id="SSF53850">
    <property type="entry name" value="Periplasmic binding protein-like II"/>
    <property type="match status" value="1"/>
</dbReference>
<dbReference type="Pfam" id="PF03466">
    <property type="entry name" value="LysR_substrate"/>
    <property type="match status" value="1"/>
</dbReference>
<dbReference type="GO" id="GO:0005829">
    <property type="term" value="C:cytosol"/>
    <property type="evidence" value="ECO:0007669"/>
    <property type="project" value="TreeGrafter"/>
</dbReference>
<sequence>MDLRQLRYFQTIAREGQITRAAKKLHMAQPPLSQSLKALETELGVRLMERNGRKMELTDAGVILYQKINHLFDYMEETMTEVKDIGGGIKGTLSIGCVKTCFPQIPKKLKYYHNKYPHIQFQLREGDSYLLAEQLLQRTIDVAVIRLPIEMSTFASLSLPTENYVAVIPENWSTVSETITMEKLSELPLLLLHRISGRGQYELIVEQFEKRNLYPNIVCECPDVDMILQLVSEEMGASIIPESTLQGHHLHGLKPLTIKDHTFTSHSAIIWLKGRYLPKSARQFIELFATEK</sequence>
<reference evidence="6" key="1">
    <citation type="submission" date="2015-07" db="EMBL/GenBank/DDBJ databases">
        <title>Fjat-10053 dsm26.</title>
        <authorList>
            <person name="Liu B."/>
            <person name="Wang J."/>
            <person name="Zhu Y."/>
            <person name="Liu G."/>
            <person name="Chen Q."/>
            <person name="Chen Z."/>
            <person name="Lan J."/>
            <person name="Che J."/>
            <person name="Ge C."/>
            <person name="Shi H."/>
            <person name="Pan Z."/>
            <person name="Liu X."/>
        </authorList>
    </citation>
    <scope>NUCLEOTIDE SEQUENCE [LARGE SCALE GENOMIC DNA]</scope>
    <source>
        <strain evidence="6">DSM 26</strain>
    </source>
</reference>
<dbReference type="Proteomes" id="UP000036780">
    <property type="component" value="Unassembled WGS sequence"/>
</dbReference>
<dbReference type="InterPro" id="IPR005119">
    <property type="entry name" value="LysR_subst-bd"/>
</dbReference>
<dbReference type="InterPro" id="IPR036390">
    <property type="entry name" value="WH_DNA-bd_sf"/>
</dbReference>
<evidence type="ECO:0000313" key="5">
    <source>
        <dbReference type="EMBL" id="KNE19905.1"/>
    </source>
</evidence>
<dbReference type="RefSeq" id="WP_050352467.1">
    <property type="nucleotide sequence ID" value="NZ_BOSN01000001.1"/>
</dbReference>
<dbReference type="PANTHER" id="PTHR30419">
    <property type="entry name" value="HTH-TYPE TRANSCRIPTIONAL REGULATOR YBHD"/>
    <property type="match status" value="1"/>
</dbReference>
<dbReference type="Gene3D" id="1.10.10.10">
    <property type="entry name" value="Winged helix-like DNA-binding domain superfamily/Winged helix DNA-binding domain"/>
    <property type="match status" value="1"/>
</dbReference>
<evidence type="ECO:0000256" key="4">
    <source>
        <dbReference type="ARBA" id="ARBA00023163"/>
    </source>
</evidence>
<dbReference type="PROSITE" id="PS50931">
    <property type="entry name" value="HTH_LYSR"/>
    <property type="match status" value="1"/>
</dbReference>
<comment type="similarity">
    <text evidence="1">Belongs to the LysR transcriptional regulatory family.</text>
</comment>
<accession>A0A0L0QMQ3</accession>
<protein>
    <submittedName>
        <fullName evidence="5">LysR family transcriptional regulator</fullName>
    </submittedName>
</protein>
<keyword evidence="3" id="KW-0238">DNA-binding</keyword>
<evidence type="ECO:0000256" key="3">
    <source>
        <dbReference type="ARBA" id="ARBA00023125"/>
    </source>
</evidence>
<keyword evidence="2" id="KW-0805">Transcription regulation</keyword>
<dbReference type="SUPFAM" id="SSF46785">
    <property type="entry name" value="Winged helix' DNA-binding domain"/>
    <property type="match status" value="1"/>
</dbReference>
<dbReference type="OrthoDB" id="9803735at2"/>
<proteinExistence type="inferred from homology"/>
<dbReference type="GO" id="GO:0003700">
    <property type="term" value="F:DNA-binding transcription factor activity"/>
    <property type="evidence" value="ECO:0007669"/>
    <property type="project" value="InterPro"/>
</dbReference>
<dbReference type="EMBL" id="LGTO01000007">
    <property type="protein sequence ID" value="KNE19905.1"/>
    <property type="molecule type" value="Genomic_DNA"/>
</dbReference>
<organism evidence="5 6">
    <name type="scientific">Virgibacillus pantothenticus</name>
    <dbReference type="NCBI Taxonomy" id="1473"/>
    <lineage>
        <taxon>Bacteria</taxon>
        <taxon>Bacillati</taxon>
        <taxon>Bacillota</taxon>
        <taxon>Bacilli</taxon>
        <taxon>Bacillales</taxon>
        <taxon>Bacillaceae</taxon>
        <taxon>Virgibacillus</taxon>
    </lineage>
</organism>
<comment type="caution">
    <text evidence="5">The sequence shown here is derived from an EMBL/GenBank/DDBJ whole genome shotgun (WGS) entry which is preliminary data.</text>
</comment>
<dbReference type="Pfam" id="PF00126">
    <property type="entry name" value="HTH_1"/>
    <property type="match status" value="1"/>
</dbReference>
<name>A0A0L0QMQ3_VIRPA</name>
<dbReference type="InterPro" id="IPR000847">
    <property type="entry name" value="LysR_HTH_N"/>
</dbReference>
<dbReference type="FunFam" id="1.10.10.10:FF:000001">
    <property type="entry name" value="LysR family transcriptional regulator"/>
    <property type="match status" value="1"/>
</dbReference>
<dbReference type="GO" id="GO:0003677">
    <property type="term" value="F:DNA binding"/>
    <property type="evidence" value="ECO:0007669"/>
    <property type="project" value="UniProtKB-KW"/>
</dbReference>
<dbReference type="PANTHER" id="PTHR30419:SF28">
    <property type="entry name" value="HTH-TYPE TRANSCRIPTIONAL REGULATOR BSDA"/>
    <property type="match status" value="1"/>
</dbReference>
<gene>
    <name evidence="5" type="ORF">AFK71_15935</name>
</gene>
<dbReference type="PATRIC" id="fig|1473.5.peg.1869"/>
<dbReference type="AlphaFoldDB" id="A0A0L0QMQ3"/>
<keyword evidence="6" id="KW-1185">Reference proteome</keyword>
<dbReference type="CDD" id="cd05466">
    <property type="entry name" value="PBP2_LTTR_substrate"/>
    <property type="match status" value="1"/>
</dbReference>
<evidence type="ECO:0000256" key="1">
    <source>
        <dbReference type="ARBA" id="ARBA00009437"/>
    </source>
</evidence>
<evidence type="ECO:0000256" key="2">
    <source>
        <dbReference type="ARBA" id="ARBA00023015"/>
    </source>
</evidence>
<evidence type="ECO:0000313" key="6">
    <source>
        <dbReference type="Proteomes" id="UP000036780"/>
    </source>
</evidence>
<dbReference type="InterPro" id="IPR036388">
    <property type="entry name" value="WH-like_DNA-bd_sf"/>
</dbReference>
<dbReference type="Gene3D" id="3.40.190.290">
    <property type="match status" value="1"/>
</dbReference>
<dbReference type="PRINTS" id="PR00039">
    <property type="entry name" value="HTHLYSR"/>
</dbReference>
<keyword evidence="4" id="KW-0804">Transcription</keyword>